<organism evidence="2 3">
    <name type="scientific">Serpentinimonas raichei</name>
    <dbReference type="NCBI Taxonomy" id="1458425"/>
    <lineage>
        <taxon>Bacteria</taxon>
        <taxon>Pseudomonadati</taxon>
        <taxon>Pseudomonadota</taxon>
        <taxon>Betaproteobacteria</taxon>
        <taxon>Burkholderiales</taxon>
        <taxon>Comamonadaceae</taxon>
        <taxon>Serpentinimonas</taxon>
    </lineage>
</organism>
<dbReference type="KEGG" id="cbaa:SRAA_0652"/>
<dbReference type="HOGENOM" id="CLU_045519_0_0_4"/>
<evidence type="ECO:0000313" key="2">
    <source>
        <dbReference type="EMBL" id="BAO80506.1"/>
    </source>
</evidence>
<dbReference type="STRING" id="1458425.SRAA_0652"/>
<sequence>MAAAQSAGAEQAAARAWLPGAPVLEVGWRTDQFNRNAGARESELGVALPLWLPGQRLASAQQAEAAAAVAQAGASAQRLQLAHALLEAAAAVQQQQLALALRTAEVEAMRQLAADMQRLLAAGERARTDSLAAQAELLQAQALLQQERSELQSAELQWHSLTGLSAIPPLEALQAQAASGADPTTTLAQHPLLREALARSKWAQRQLALVERSRRAAPELQTRWVQQVEARGAAATQSLGLTLRIPLHSPAQHTPQLFAAQGAYAQAQARQQELERQLQAQWAQQHAALAGLQPQIAHAAERAGQLRERAALIEKSFRSGETALADWLRTRAAAAEAESALQALRLQQQIAQARLQLSLGNLP</sequence>
<proteinExistence type="inferred from homology"/>
<dbReference type="Proteomes" id="UP000067461">
    <property type="component" value="Chromosome"/>
</dbReference>
<dbReference type="Pfam" id="PF02321">
    <property type="entry name" value="OEP"/>
    <property type="match status" value="1"/>
</dbReference>
<reference evidence="2 3" key="1">
    <citation type="journal article" date="2014" name="Nat. Commun.">
        <title>Physiological and genomic features of highly alkaliphilic hydrogen-utilizing Betaproteobacteria from a continental serpentinizing site.</title>
        <authorList>
            <person name="Suzuki S."/>
            <person name="Kuenen J.G."/>
            <person name="Schipper K."/>
            <person name="van der Velde S."/>
            <person name="Ishii S."/>
            <person name="Wu A."/>
            <person name="Sorokin D.Y."/>
            <person name="Tenney A."/>
            <person name="Meng X.Y."/>
            <person name="Morrill P.L."/>
            <person name="Kamagata Y."/>
            <person name="Muyzer G."/>
            <person name="Nealson K.H."/>
        </authorList>
    </citation>
    <scope>NUCLEOTIDE SEQUENCE [LARGE SCALE GENOMIC DNA]</scope>
    <source>
        <strain evidence="2 3">A1</strain>
    </source>
</reference>
<comment type="similarity">
    <text evidence="1">Belongs to the outer membrane factor (OMF) (TC 1.B.17) family.</text>
</comment>
<dbReference type="SUPFAM" id="SSF56954">
    <property type="entry name" value="Outer membrane efflux proteins (OEP)"/>
    <property type="match status" value="1"/>
</dbReference>
<keyword evidence="3" id="KW-1185">Reference proteome</keyword>
<dbReference type="GO" id="GO:0015562">
    <property type="term" value="F:efflux transmembrane transporter activity"/>
    <property type="evidence" value="ECO:0007669"/>
    <property type="project" value="InterPro"/>
</dbReference>
<dbReference type="EMBL" id="AP014568">
    <property type="protein sequence ID" value="BAO80506.1"/>
    <property type="molecule type" value="Genomic_DNA"/>
</dbReference>
<dbReference type="AlphaFoldDB" id="A0A060NFZ8"/>
<evidence type="ECO:0000256" key="1">
    <source>
        <dbReference type="ARBA" id="ARBA00007613"/>
    </source>
</evidence>
<protein>
    <submittedName>
        <fullName evidence="2">Outer membrane protein</fullName>
    </submittedName>
</protein>
<dbReference type="Gene3D" id="1.20.1600.10">
    <property type="entry name" value="Outer membrane efflux proteins (OEP)"/>
    <property type="match status" value="1"/>
</dbReference>
<name>A0A060NFZ8_9BURK</name>
<accession>A0A060NFZ8</accession>
<evidence type="ECO:0000313" key="3">
    <source>
        <dbReference type="Proteomes" id="UP000067461"/>
    </source>
</evidence>
<dbReference type="InterPro" id="IPR003423">
    <property type="entry name" value="OMP_efflux"/>
</dbReference>
<gene>
    <name evidence="2" type="ORF">SRAA_0652</name>
</gene>